<dbReference type="EMBL" id="ABCB02000015">
    <property type="protein sequence ID" value="EDO62435.1"/>
    <property type="molecule type" value="Genomic_DNA"/>
</dbReference>
<proteinExistence type="predicted"/>
<reference evidence="1 2" key="1">
    <citation type="submission" date="2007-08" db="EMBL/GenBank/DDBJ databases">
        <title>Draft genome sequence of Clostridium leptum (DSM 753).</title>
        <authorList>
            <person name="Sudarsanam P."/>
            <person name="Ley R."/>
            <person name="Guruge J."/>
            <person name="Turnbaugh P.J."/>
            <person name="Mahowald M."/>
            <person name="Liep D."/>
            <person name="Gordon J."/>
        </authorList>
    </citation>
    <scope>NUCLEOTIDE SEQUENCE [LARGE SCALE GENOMIC DNA]</scope>
    <source>
        <strain evidence="1 2">DSM 753</strain>
    </source>
</reference>
<sequence>MLEKHIGAENYCGSSDTMLKKLLLEHILIPVQAELLPADQAPNKL</sequence>
<dbReference type="HOGENOM" id="CLU_3198110_0_0_9"/>
<protein>
    <submittedName>
        <fullName evidence="1">Uncharacterized protein</fullName>
    </submittedName>
</protein>
<evidence type="ECO:0000313" key="1">
    <source>
        <dbReference type="EMBL" id="EDO62435.1"/>
    </source>
</evidence>
<dbReference type="Proteomes" id="UP000003490">
    <property type="component" value="Unassembled WGS sequence"/>
</dbReference>
<organism evidence="1 2">
    <name type="scientific">[Clostridium] leptum DSM 753</name>
    <dbReference type="NCBI Taxonomy" id="428125"/>
    <lineage>
        <taxon>Bacteria</taxon>
        <taxon>Bacillati</taxon>
        <taxon>Bacillota</taxon>
        <taxon>Clostridia</taxon>
        <taxon>Eubacteriales</taxon>
        <taxon>Oscillospiraceae</taxon>
        <taxon>Oscillospiraceae incertae sedis</taxon>
    </lineage>
</organism>
<reference evidence="1 2" key="2">
    <citation type="submission" date="2007-08" db="EMBL/GenBank/DDBJ databases">
        <authorList>
            <person name="Fulton L."/>
            <person name="Clifton S."/>
            <person name="Fulton B."/>
            <person name="Xu J."/>
            <person name="Minx P."/>
            <person name="Pepin K.H."/>
            <person name="Johnson M."/>
            <person name="Thiruvilangam P."/>
            <person name="Bhonagiri V."/>
            <person name="Nash W.E."/>
            <person name="Wang C."/>
            <person name="Mardis E.R."/>
            <person name="Wilson R.K."/>
        </authorList>
    </citation>
    <scope>NUCLEOTIDE SEQUENCE [LARGE SCALE GENOMIC DNA]</scope>
    <source>
        <strain evidence="1 2">DSM 753</strain>
    </source>
</reference>
<gene>
    <name evidence="1" type="ORF">CLOLEP_00854</name>
</gene>
<name>A7VQM4_9FIRM</name>
<accession>A7VQM4</accession>
<dbReference type="AlphaFoldDB" id="A7VQM4"/>
<comment type="caution">
    <text evidence="1">The sequence shown here is derived from an EMBL/GenBank/DDBJ whole genome shotgun (WGS) entry which is preliminary data.</text>
</comment>
<evidence type="ECO:0000313" key="2">
    <source>
        <dbReference type="Proteomes" id="UP000003490"/>
    </source>
</evidence>